<dbReference type="CDD" id="cd20289">
    <property type="entry name" value="cupin_ADO"/>
    <property type="match status" value="1"/>
</dbReference>
<evidence type="ECO:0000256" key="3">
    <source>
        <dbReference type="ARBA" id="ARBA00023004"/>
    </source>
</evidence>
<sequence>LAMPSNGLRHVLREASTISEKIFQLRKLPDSITEIEKLLEQARQLVSTVTVDTLGVVLPNRHGLESMTSPMYYADIYQSEYMHVCLFGFKDCDFVLPLHDHPGIYGFVKVIRGAITVNSYTELPSHAALRNIIAARSSSNKDCCRFEGQFSRWSSDECVCLSPSCGNIHSIAALEDGAAFFDLLIPGYGDKPCTYYSMLGRNSVQPKQRCFLQKTGEPEDYSCHVLPYKTVKIL</sequence>
<evidence type="ECO:0000313" key="4">
    <source>
        <dbReference type="WBParaSite" id="GPUH_0001106601-mRNA-1"/>
    </source>
</evidence>
<reference evidence="4" key="1">
    <citation type="submission" date="2016-06" db="UniProtKB">
        <authorList>
            <consortium name="WormBaseParasite"/>
        </authorList>
    </citation>
    <scope>IDENTIFICATION</scope>
</reference>
<evidence type="ECO:0000256" key="1">
    <source>
        <dbReference type="ARBA" id="ARBA00022723"/>
    </source>
</evidence>
<dbReference type="GO" id="GO:0046872">
    <property type="term" value="F:metal ion binding"/>
    <property type="evidence" value="ECO:0007669"/>
    <property type="project" value="UniProtKB-KW"/>
</dbReference>
<dbReference type="InterPro" id="IPR012864">
    <property type="entry name" value="PCO/ADO"/>
</dbReference>
<dbReference type="GO" id="GO:0005739">
    <property type="term" value="C:mitochondrion"/>
    <property type="evidence" value="ECO:0007669"/>
    <property type="project" value="TreeGrafter"/>
</dbReference>
<keyword evidence="3" id="KW-0408">Iron</keyword>
<dbReference type="WBParaSite" id="GPUH_0001106601-mRNA-1">
    <property type="protein sequence ID" value="GPUH_0001106601-mRNA-1"/>
    <property type="gene ID" value="GPUH_0001106601"/>
</dbReference>
<keyword evidence="1" id="KW-0479">Metal-binding</keyword>
<dbReference type="Gene3D" id="2.60.120.10">
    <property type="entry name" value="Jelly Rolls"/>
    <property type="match status" value="1"/>
</dbReference>
<keyword evidence="2" id="KW-0560">Oxidoreductase</keyword>
<dbReference type="Pfam" id="PF07847">
    <property type="entry name" value="PCO_ADO"/>
    <property type="match status" value="1"/>
</dbReference>
<organism evidence="4">
    <name type="scientific">Gongylonema pulchrum</name>
    <dbReference type="NCBI Taxonomy" id="637853"/>
    <lineage>
        <taxon>Eukaryota</taxon>
        <taxon>Metazoa</taxon>
        <taxon>Ecdysozoa</taxon>
        <taxon>Nematoda</taxon>
        <taxon>Chromadorea</taxon>
        <taxon>Rhabditida</taxon>
        <taxon>Spirurina</taxon>
        <taxon>Spiruromorpha</taxon>
        <taxon>Spiruroidea</taxon>
        <taxon>Gongylonematidae</taxon>
        <taxon>Gongylonema</taxon>
    </lineage>
</organism>
<protein>
    <submittedName>
        <fullName evidence="4">Cysteine dioxygenase</fullName>
    </submittedName>
</protein>
<evidence type="ECO:0000256" key="2">
    <source>
        <dbReference type="ARBA" id="ARBA00023002"/>
    </source>
</evidence>
<dbReference type="PANTHER" id="PTHR22966:SF61">
    <property type="entry name" value="2-AMINOETHANETHIOL DIOXYGENASE"/>
    <property type="match status" value="1"/>
</dbReference>
<accession>A0A183DQR2</accession>
<dbReference type="InterPro" id="IPR011051">
    <property type="entry name" value="RmlC_Cupin_sf"/>
</dbReference>
<dbReference type="AlphaFoldDB" id="A0A183DQR2"/>
<proteinExistence type="predicted"/>
<dbReference type="SUPFAM" id="SSF51182">
    <property type="entry name" value="RmlC-like cupins"/>
    <property type="match status" value="1"/>
</dbReference>
<dbReference type="GO" id="GO:0016702">
    <property type="term" value="F:oxidoreductase activity, acting on single donors with incorporation of molecular oxygen, incorporation of two atoms of oxygen"/>
    <property type="evidence" value="ECO:0007669"/>
    <property type="project" value="InterPro"/>
</dbReference>
<dbReference type="PANTHER" id="PTHR22966">
    <property type="entry name" value="2-AMINOETHANETHIOL DIOXYGENASE"/>
    <property type="match status" value="1"/>
</dbReference>
<name>A0A183DQR2_9BILA</name>
<dbReference type="InterPro" id="IPR014710">
    <property type="entry name" value="RmlC-like_jellyroll"/>
</dbReference>